<dbReference type="PANTHER" id="PTHR38593">
    <property type="entry name" value="BLR2558 PROTEIN"/>
    <property type="match status" value="1"/>
</dbReference>
<keyword evidence="2" id="KW-0732">Signal</keyword>
<evidence type="ECO:0000313" key="4">
    <source>
        <dbReference type="EMBL" id="CDX25284.1"/>
    </source>
</evidence>
<sequence length="249" mass="26095">MKFHLLSAALCTAVGLGFAHPALSAETAQDFVNKAAEGGIFEVESSKIVQGKAKDQDANDFAQKMITDHGPANAKLQSIAGEQKLQVPAETDAKHKSDLEALKSSNGSADQSYVKMQQEAHADAVKLFQDYAADGDNADLKAFAQQTLPTLKMHKEMIEKIASGKTDNMATTSTAPAATGTDQNASAPVPGANSFTEAQAKSRIQDAGFANVSGLTKDDQGIWRGTAEKDGKQVAVALDFKGNVVAGAQ</sequence>
<dbReference type="PANTHER" id="PTHR38593:SF1">
    <property type="entry name" value="BLR2558 PROTEIN"/>
    <property type="match status" value="1"/>
</dbReference>
<proteinExistence type="predicted"/>
<keyword evidence="5" id="KW-1185">Reference proteome</keyword>
<dbReference type="Pfam" id="PF13628">
    <property type="entry name" value="DUF4142"/>
    <property type="match status" value="1"/>
</dbReference>
<dbReference type="Gene3D" id="1.20.1260.10">
    <property type="match status" value="1"/>
</dbReference>
<feature type="compositionally biased region" description="Low complexity" evidence="1">
    <location>
        <begin position="170"/>
        <end position="181"/>
    </location>
</feature>
<gene>
    <name evidence="4" type="ORF">MPL3356_540037</name>
</gene>
<dbReference type="STRING" id="69974.MPLDJ20_310023"/>
<evidence type="ECO:0000256" key="2">
    <source>
        <dbReference type="SAM" id="SignalP"/>
    </source>
</evidence>
<feature type="region of interest" description="Disordered" evidence="1">
    <location>
        <begin position="163"/>
        <end position="189"/>
    </location>
</feature>
<accession>A0A090ECA6</accession>
<feature type="domain" description="DUF4142" evidence="3">
    <location>
        <begin position="27"/>
        <end position="161"/>
    </location>
</feature>
<evidence type="ECO:0000313" key="5">
    <source>
        <dbReference type="Proteomes" id="UP000045285"/>
    </source>
</evidence>
<reference evidence="5" key="1">
    <citation type="submission" date="2014-08" db="EMBL/GenBank/DDBJ databases">
        <authorList>
            <person name="Moulin L."/>
        </authorList>
    </citation>
    <scope>NUCLEOTIDE SEQUENCE [LARGE SCALE GENOMIC DNA]</scope>
</reference>
<dbReference type="InterPro" id="IPR025419">
    <property type="entry name" value="DUF4142"/>
</dbReference>
<dbReference type="EMBL" id="CCMZ01000050">
    <property type="protein sequence ID" value="CDX25284.1"/>
    <property type="molecule type" value="Genomic_DNA"/>
</dbReference>
<feature type="signal peptide" evidence="2">
    <location>
        <begin position="1"/>
        <end position="24"/>
    </location>
</feature>
<evidence type="ECO:0000259" key="3">
    <source>
        <dbReference type="Pfam" id="PF13628"/>
    </source>
</evidence>
<dbReference type="Proteomes" id="UP000045285">
    <property type="component" value="Unassembled WGS sequence"/>
</dbReference>
<feature type="chain" id="PRO_5001854519" description="DUF4142 domain-containing protein" evidence="2">
    <location>
        <begin position="25"/>
        <end position="249"/>
    </location>
</feature>
<dbReference type="InterPro" id="IPR012347">
    <property type="entry name" value="Ferritin-like"/>
</dbReference>
<protein>
    <recommendedName>
        <fullName evidence="3">DUF4142 domain-containing protein</fullName>
    </recommendedName>
</protein>
<organism evidence="4 5">
    <name type="scientific">Mesorhizobium plurifarium</name>
    <dbReference type="NCBI Taxonomy" id="69974"/>
    <lineage>
        <taxon>Bacteria</taxon>
        <taxon>Pseudomonadati</taxon>
        <taxon>Pseudomonadota</taxon>
        <taxon>Alphaproteobacteria</taxon>
        <taxon>Hyphomicrobiales</taxon>
        <taxon>Phyllobacteriaceae</taxon>
        <taxon>Mesorhizobium</taxon>
    </lineage>
</organism>
<name>A0A090ECA6_MESPL</name>
<dbReference type="AlphaFoldDB" id="A0A090ECA6"/>
<evidence type="ECO:0000256" key="1">
    <source>
        <dbReference type="SAM" id="MobiDB-lite"/>
    </source>
</evidence>